<dbReference type="PANTHER" id="PTHR37299:SF3">
    <property type="entry name" value="STAGE 0 SPORULATION PROTEIN A HOMOLOG"/>
    <property type="match status" value="1"/>
</dbReference>
<feature type="domain" description="Response regulatory" evidence="6">
    <location>
        <begin position="3"/>
        <end position="131"/>
    </location>
</feature>
<dbReference type="AlphaFoldDB" id="A0ABD6R4Q7"/>
<evidence type="ECO:0000256" key="4">
    <source>
        <dbReference type="ARBA" id="ARBA00037164"/>
    </source>
</evidence>
<keyword evidence="2" id="KW-0902">Two-component regulatory system</keyword>
<evidence type="ECO:0000313" key="8">
    <source>
        <dbReference type="EMBL" id="OPD49244.1"/>
    </source>
</evidence>
<proteinExistence type="predicted"/>
<gene>
    <name evidence="8" type="ORF">BVF97_19600</name>
</gene>
<keyword evidence="3" id="KW-0010">Activator</keyword>
<keyword evidence="8" id="KW-0238">DNA-binding</keyword>
<evidence type="ECO:0000256" key="1">
    <source>
        <dbReference type="ARBA" id="ARBA00022490"/>
    </source>
</evidence>
<dbReference type="GO" id="GO:0003677">
    <property type="term" value="F:DNA binding"/>
    <property type="evidence" value="ECO:0007669"/>
    <property type="project" value="UniProtKB-KW"/>
</dbReference>
<evidence type="ECO:0000259" key="6">
    <source>
        <dbReference type="PROSITE" id="PS50110"/>
    </source>
</evidence>
<evidence type="ECO:0000256" key="2">
    <source>
        <dbReference type="ARBA" id="ARBA00023012"/>
    </source>
</evidence>
<dbReference type="Gene3D" id="3.40.50.2300">
    <property type="match status" value="1"/>
</dbReference>
<accession>A0ABD6R4Q7</accession>
<dbReference type="PANTHER" id="PTHR37299">
    <property type="entry name" value="TRANSCRIPTIONAL REGULATOR-RELATED"/>
    <property type="match status" value="1"/>
</dbReference>
<evidence type="ECO:0000313" key="9">
    <source>
        <dbReference type="Proteomes" id="UP000190187"/>
    </source>
</evidence>
<dbReference type="PROSITE" id="PS50930">
    <property type="entry name" value="HTH_LYTTR"/>
    <property type="match status" value="1"/>
</dbReference>
<feature type="domain" description="HTH LytTR-type" evidence="7">
    <location>
        <begin position="148"/>
        <end position="248"/>
    </location>
</feature>
<dbReference type="RefSeq" id="WP_241846050.1">
    <property type="nucleotide sequence ID" value="NZ_MSTN01000008.1"/>
</dbReference>
<dbReference type="InterPro" id="IPR046947">
    <property type="entry name" value="LytR-like"/>
</dbReference>
<dbReference type="InterPro" id="IPR011006">
    <property type="entry name" value="CheY-like_superfamily"/>
</dbReference>
<protein>
    <submittedName>
        <fullName evidence="8">DNA-binding response regulator</fullName>
    </submittedName>
</protein>
<dbReference type="PROSITE" id="PS50110">
    <property type="entry name" value="RESPONSE_REGULATORY"/>
    <property type="match status" value="1"/>
</dbReference>
<dbReference type="Proteomes" id="UP000190187">
    <property type="component" value="Unassembled WGS sequence"/>
</dbReference>
<evidence type="ECO:0000256" key="5">
    <source>
        <dbReference type="PROSITE-ProRule" id="PRU00169"/>
    </source>
</evidence>
<dbReference type="InterPro" id="IPR007492">
    <property type="entry name" value="LytTR_DNA-bd_dom"/>
</dbReference>
<dbReference type="Gene3D" id="2.40.50.1020">
    <property type="entry name" value="LytTr DNA-binding domain"/>
    <property type="match status" value="1"/>
</dbReference>
<dbReference type="SMART" id="SM00448">
    <property type="entry name" value="REC"/>
    <property type="match status" value="1"/>
</dbReference>
<comment type="caution">
    <text evidence="5">Lacks conserved residue(s) required for the propagation of feature annotation.</text>
</comment>
<dbReference type="SUPFAM" id="SSF52172">
    <property type="entry name" value="CheY-like"/>
    <property type="match status" value="1"/>
</dbReference>
<organism evidence="8 9">
    <name type="scientific">Bacillus thuringiensis</name>
    <dbReference type="NCBI Taxonomy" id="1428"/>
    <lineage>
        <taxon>Bacteria</taxon>
        <taxon>Bacillati</taxon>
        <taxon>Bacillota</taxon>
        <taxon>Bacilli</taxon>
        <taxon>Bacillales</taxon>
        <taxon>Bacillaceae</taxon>
        <taxon>Bacillus</taxon>
        <taxon>Bacillus cereus group</taxon>
    </lineage>
</organism>
<dbReference type="GO" id="GO:0000160">
    <property type="term" value="P:phosphorelay signal transduction system"/>
    <property type="evidence" value="ECO:0007669"/>
    <property type="project" value="UniProtKB-KW"/>
</dbReference>
<evidence type="ECO:0000256" key="3">
    <source>
        <dbReference type="ARBA" id="ARBA00023159"/>
    </source>
</evidence>
<dbReference type="EMBL" id="MSTN01000008">
    <property type="protein sequence ID" value="OPD49244.1"/>
    <property type="molecule type" value="Genomic_DNA"/>
</dbReference>
<evidence type="ECO:0000259" key="7">
    <source>
        <dbReference type="PROSITE" id="PS50930"/>
    </source>
</evidence>
<dbReference type="InterPro" id="IPR001789">
    <property type="entry name" value="Sig_transdc_resp-reg_receiver"/>
</dbReference>
<comment type="caution">
    <text evidence="8">The sequence shown here is derived from an EMBL/GenBank/DDBJ whole genome shotgun (WGS) entry which is preliminary data.</text>
</comment>
<comment type="function">
    <text evidence="4">Required for high-level post-exponential phase expression of a series of secreted proteins.</text>
</comment>
<reference evidence="8 9" key="1">
    <citation type="submission" date="2017-01" db="EMBL/GenBank/DDBJ databases">
        <title>Draft Genome Sequence of Bacillus thuringiensis DNG9.</title>
        <authorList>
            <person name="Rosana A.R."/>
            <person name="Daas M.S."/>
            <person name="Acedo J.Z."/>
            <person name="Case R.J."/>
            <person name="Vederas J.C."/>
            <person name="Nateche F."/>
            <person name="Kebbouche-Gana S."/>
        </authorList>
    </citation>
    <scope>NUCLEOTIDE SEQUENCE [LARGE SCALE GENOMIC DNA]</scope>
    <source>
        <strain evidence="8 9">DNG9</strain>
    </source>
</reference>
<dbReference type="SMART" id="SM00850">
    <property type="entry name" value="LytTR"/>
    <property type="match status" value="1"/>
</dbReference>
<name>A0ABD6R4Q7_BACTU</name>
<dbReference type="Pfam" id="PF04397">
    <property type="entry name" value="LytTR"/>
    <property type="match status" value="1"/>
</dbReference>
<dbReference type="Pfam" id="PF00072">
    <property type="entry name" value="Response_reg"/>
    <property type="match status" value="1"/>
</dbReference>
<sequence length="248" mass="28804">MLKIFVCEDNIYQRNEIEQVINDYLMMMDYDAKFEFSTADPQLILSYINKEKNAASYFSGLYFLGVDLNNEMNGIQLGAEIRDRDPSAKIVFITARAELAYLTFLYKVEAMDYILKGNQVNLKSKIIDCIDVSMSRHLSLHNFEQEHILIKSGASDIKICVDDIMFFESSTTPHKVVVHLKNRTLEFYGKVKDIEKMNNNFIRCHKSFVVNKKNIKKIDRQKRIATLTDGNECFISTRYVKTLLACWS</sequence>
<keyword evidence="1" id="KW-0963">Cytoplasm</keyword>